<sequence length="169" mass="18454">MGVSIRGSPIARWLMENPIEKGGEVSRGSSAGFRTPHPAHGAKKNIRLVVAGNDEPETPLEELTEVLEEKKPWCVQAGAKRAIICGGGLFNGVRNQFLADLHMPLPGGGGTLFALPDIWGNLKETECYVILNGEYITGELAAWRPGRVFEWSGSCRHSPSLFFFYSLSK</sequence>
<keyword evidence="4" id="KW-1185">Reference proteome</keyword>
<protein>
    <submittedName>
        <fullName evidence="3">RNA-dependent RNA polymerase</fullName>
    </submittedName>
</protein>
<keyword evidence="3" id="KW-0548">Nucleotidyltransferase</keyword>
<dbReference type="EMBL" id="CAMXCT010003330">
    <property type="protein sequence ID" value="CAI4003766.1"/>
    <property type="molecule type" value="Genomic_DNA"/>
</dbReference>
<proteinExistence type="predicted"/>
<evidence type="ECO:0000313" key="3">
    <source>
        <dbReference type="EMBL" id="CAL4791078.1"/>
    </source>
</evidence>
<keyword evidence="3" id="KW-0696">RNA-directed RNA polymerase</keyword>
<comment type="caution">
    <text evidence="1">The sequence shown here is derived from an EMBL/GenBank/DDBJ whole genome shotgun (WGS) entry which is preliminary data.</text>
</comment>
<organism evidence="1">
    <name type="scientific">Cladocopium goreaui</name>
    <dbReference type="NCBI Taxonomy" id="2562237"/>
    <lineage>
        <taxon>Eukaryota</taxon>
        <taxon>Sar</taxon>
        <taxon>Alveolata</taxon>
        <taxon>Dinophyceae</taxon>
        <taxon>Suessiales</taxon>
        <taxon>Symbiodiniaceae</taxon>
        <taxon>Cladocopium</taxon>
    </lineage>
</organism>
<keyword evidence="3" id="KW-0808">Transferase</keyword>
<accession>A0A9P1D860</accession>
<dbReference type="EMBL" id="CAMXCT020003330">
    <property type="protein sequence ID" value="CAL1157141.1"/>
    <property type="molecule type" value="Genomic_DNA"/>
</dbReference>
<evidence type="ECO:0000313" key="2">
    <source>
        <dbReference type="EMBL" id="CAL1157141.1"/>
    </source>
</evidence>
<dbReference type="GO" id="GO:0003968">
    <property type="term" value="F:RNA-directed RNA polymerase activity"/>
    <property type="evidence" value="ECO:0007669"/>
    <property type="project" value="UniProtKB-KW"/>
</dbReference>
<evidence type="ECO:0000313" key="1">
    <source>
        <dbReference type="EMBL" id="CAI4003766.1"/>
    </source>
</evidence>
<name>A0A9P1D860_9DINO</name>
<gene>
    <name evidence="1" type="ORF">C1SCF055_LOCUS29610</name>
</gene>
<reference evidence="1" key="1">
    <citation type="submission" date="2022-10" db="EMBL/GenBank/DDBJ databases">
        <authorList>
            <person name="Chen Y."/>
            <person name="Dougan E. K."/>
            <person name="Chan C."/>
            <person name="Rhodes N."/>
            <person name="Thang M."/>
        </authorList>
    </citation>
    <scope>NUCLEOTIDE SEQUENCE</scope>
</reference>
<dbReference type="AlphaFoldDB" id="A0A9P1D860"/>
<dbReference type="Proteomes" id="UP001152797">
    <property type="component" value="Unassembled WGS sequence"/>
</dbReference>
<evidence type="ECO:0000313" key="4">
    <source>
        <dbReference type="Proteomes" id="UP001152797"/>
    </source>
</evidence>
<dbReference type="EMBL" id="CAMXCT030003330">
    <property type="protein sequence ID" value="CAL4791078.1"/>
    <property type="molecule type" value="Genomic_DNA"/>
</dbReference>
<reference evidence="2" key="2">
    <citation type="submission" date="2024-04" db="EMBL/GenBank/DDBJ databases">
        <authorList>
            <person name="Chen Y."/>
            <person name="Shah S."/>
            <person name="Dougan E. K."/>
            <person name="Thang M."/>
            <person name="Chan C."/>
        </authorList>
    </citation>
    <scope>NUCLEOTIDE SEQUENCE [LARGE SCALE GENOMIC DNA]</scope>
</reference>